<dbReference type="PANTHER" id="PTHR12002">
    <property type="entry name" value="CLAUDIN"/>
    <property type="match status" value="1"/>
</dbReference>
<dbReference type="GO" id="GO:0005198">
    <property type="term" value="F:structural molecule activity"/>
    <property type="evidence" value="ECO:0007669"/>
    <property type="project" value="InterPro"/>
</dbReference>
<sequence length="276" mass="28678">MASVGLELVGFLLALLGLLGTLVSTVLPYWRTTAFIGSNIITAVGYVKGLWMECAYYSTGSFQCETYNSLLALPADLQAARAMMVVSCVLSVLGLAISCLGMQCTTCLQGQPAKPRAAGAGGCCLLLAGLLCLVPVAWTTNEVVKLFHNPIVPSSYKSEIGECLYVGMAAALLSLMGGGVLCLSCCGEEPLRGSRGRPRGGRGMAGYPYPGSSAPHPRAHAHANAMTFRNPLAHAGVHTASKSPPRSSHSEQSRSSAPTPSPGHRGASGYDLTGYV</sequence>
<comment type="caution">
    <text evidence="12">The sequence shown here is derived from an EMBL/GenBank/DDBJ whole genome shotgun (WGS) entry which is preliminary data.</text>
</comment>
<evidence type="ECO:0000256" key="5">
    <source>
        <dbReference type="ARBA" id="ARBA00022475"/>
    </source>
</evidence>
<organism evidence="12 13">
    <name type="scientific">Atractosteus spatula</name>
    <name type="common">Alligator gar</name>
    <name type="synonym">Lepisosteus spatula</name>
    <dbReference type="NCBI Taxonomy" id="7917"/>
    <lineage>
        <taxon>Eukaryota</taxon>
        <taxon>Metazoa</taxon>
        <taxon>Chordata</taxon>
        <taxon>Craniata</taxon>
        <taxon>Vertebrata</taxon>
        <taxon>Euteleostomi</taxon>
        <taxon>Actinopterygii</taxon>
        <taxon>Neopterygii</taxon>
        <taxon>Holostei</taxon>
        <taxon>Semionotiformes</taxon>
        <taxon>Lepisosteidae</taxon>
        <taxon>Atractosteus</taxon>
    </lineage>
</organism>
<evidence type="ECO:0000256" key="6">
    <source>
        <dbReference type="ARBA" id="ARBA00022692"/>
    </source>
</evidence>
<evidence type="ECO:0000256" key="11">
    <source>
        <dbReference type="SAM" id="Phobius"/>
    </source>
</evidence>
<reference evidence="12" key="1">
    <citation type="journal article" date="2021" name="Cell">
        <title>Tracing the genetic footprints of vertebrate landing in non-teleost ray-finned fishes.</title>
        <authorList>
            <person name="Bi X."/>
            <person name="Wang K."/>
            <person name="Yang L."/>
            <person name="Pan H."/>
            <person name="Jiang H."/>
            <person name="Wei Q."/>
            <person name="Fang M."/>
            <person name="Yu H."/>
            <person name="Zhu C."/>
            <person name="Cai Y."/>
            <person name="He Y."/>
            <person name="Gan X."/>
            <person name="Zeng H."/>
            <person name="Yu D."/>
            <person name="Zhu Y."/>
            <person name="Jiang H."/>
            <person name="Qiu Q."/>
            <person name="Yang H."/>
            <person name="Zhang Y.E."/>
            <person name="Wang W."/>
            <person name="Zhu M."/>
            <person name="He S."/>
            <person name="Zhang G."/>
        </authorList>
    </citation>
    <scope>NUCLEOTIDE SEQUENCE</scope>
    <source>
        <strain evidence="12">Allg_001</strain>
    </source>
</reference>
<dbReference type="PRINTS" id="PR01385">
    <property type="entry name" value="CLAUDIN14"/>
</dbReference>
<evidence type="ECO:0000256" key="9">
    <source>
        <dbReference type="ARBA" id="ARBA00023136"/>
    </source>
</evidence>
<evidence type="ECO:0000256" key="2">
    <source>
        <dbReference type="ARBA" id="ARBA00004651"/>
    </source>
</evidence>
<gene>
    <name evidence="12" type="primary">Cldn14_2</name>
    <name evidence="12" type="ORF">GTO95_0007381</name>
</gene>
<feature type="transmembrane region" description="Helical" evidence="11">
    <location>
        <begin position="82"/>
        <end position="105"/>
    </location>
</feature>
<dbReference type="Gene3D" id="1.20.140.150">
    <property type="match status" value="1"/>
</dbReference>
<keyword evidence="4" id="KW-0796">Tight junction</keyword>
<keyword evidence="5" id="KW-1003">Cell membrane</keyword>
<evidence type="ECO:0000313" key="12">
    <source>
        <dbReference type="EMBL" id="MBN3322947.1"/>
    </source>
</evidence>
<feature type="transmembrane region" description="Helical" evidence="11">
    <location>
        <begin position="117"/>
        <end position="138"/>
    </location>
</feature>
<feature type="non-terminal residue" evidence="12">
    <location>
        <position position="276"/>
    </location>
</feature>
<evidence type="ECO:0000256" key="8">
    <source>
        <dbReference type="ARBA" id="ARBA00022989"/>
    </source>
</evidence>
<evidence type="ECO:0000256" key="7">
    <source>
        <dbReference type="ARBA" id="ARBA00022949"/>
    </source>
</evidence>
<dbReference type="FunFam" id="1.20.140.150:FF:000001">
    <property type="entry name" value="Claudin"/>
    <property type="match status" value="1"/>
</dbReference>
<evidence type="ECO:0000256" key="10">
    <source>
        <dbReference type="SAM" id="MobiDB-lite"/>
    </source>
</evidence>
<proteinExistence type="inferred from homology"/>
<dbReference type="Proteomes" id="UP000736164">
    <property type="component" value="Unassembled WGS sequence"/>
</dbReference>
<evidence type="ECO:0000256" key="3">
    <source>
        <dbReference type="ARBA" id="ARBA00008295"/>
    </source>
</evidence>
<feature type="transmembrane region" description="Helical" evidence="11">
    <location>
        <begin position="164"/>
        <end position="187"/>
    </location>
</feature>
<name>A0A8J7P022_ATRSP</name>
<dbReference type="PRINTS" id="PR01077">
    <property type="entry name" value="CLAUDIN"/>
</dbReference>
<dbReference type="GO" id="GO:0005923">
    <property type="term" value="C:bicellular tight junction"/>
    <property type="evidence" value="ECO:0007669"/>
    <property type="project" value="UniProtKB-SubCell"/>
</dbReference>
<feature type="region of interest" description="Disordered" evidence="10">
    <location>
        <begin position="237"/>
        <end position="276"/>
    </location>
</feature>
<evidence type="ECO:0000256" key="1">
    <source>
        <dbReference type="ARBA" id="ARBA00004435"/>
    </source>
</evidence>
<feature type="non-terminal residue" evidence="12">
    <location>
        <position position="1"/>
    </location>
</feature>
<dbReference type="AlphaFoldDB" id="A0A8J7P022"/>
<dbReference type="PROSITE" id="PS01346">
    <property type="entry name" value="CLAUDIN"/>
    <property type="match status" value="1"/>
</dbReference>
<keyword evidence="6 11" id="KW-0812">Transmembrane</keyword>
<dbReference type="InterPro" id="IPR017974">
    <property type="entry name" value="Claudin_CS"/>
</dbReference>
<feature type="compositionally biased region" description="Low complexity" evidence="10">
    <location>
        <begin position="205"/>
        <end position="216"/>
    </location>
</feature>
<evidence type="ECO:0000256" key="4">
    <source>
        <dbReference type="ARBA" id="ARBA00022427"/>
    </source>
</evidence>
<protein>
    <submittedName>
        <fullName evidence="12">CLD14 protein</fullName>
    </submittedName>
</protein>
<dbReference type="GO" id="GO:0005886">
    <property type="term" value="C:plasma membrane"/>
    <property type="evidence" value="ECO:0007669"/>
    <property type="project" value="UniProtKB-SubCell"/>
</dbReference>
<evidence type="ECO:0000313" key="13">
    <source>
        <dbReference type="Proteomes" id="UP000736164"/>
    </source>
</evidence>
<keyword evidence="13" id="KW-1185">Reference proteome</keyword>
<feature type="region of interest" description="Disordered" evidence="10">
    <location>
        <begin position="191"/>
        <end position="220"/>
    </location>
</feature>
<comment type="similarity">
    <text evidence="3">Belongs to the claudin family.</text>
</comment>
<dbReference type="EMBL" id="JAAWVO010062514">
    <property type="protein sequence ID" value="MBN3322947.1"/>
    <property type="molecule type" value="Genomic_DNA"/>
</dbReference>
<accession>A0A8J7P022</accession>
<dbReference type="InterPro" id="IPR004031">
    <property type="entry name" value="PMP22/EMP/MP20/Claudin"/>
</dbReference>
<dbReference type="Pfam" id="PF00822">
    <property type="entry name" value="PMP22_Claudin"/>
    <property type="match status" value="1"/>
</dbReference>
<keyword evidence="7" id="KW-0965">Cell junction</keyword>
<keyword evidence="8 11" id="KW-1133">Transmembrane helix</keyword>
<comment type="subcellular location">
    <subcellularLocation>
        <location evidence="1">Cell junction</location>
        <location evidence="1">Tight junction</location>
    </subcellularLocation>
    <subcellularLocation>
        <location evidence="2">Cell membrane</location>
        <topology evidence="2">Multi-pass membrane protein</topology>
    </subcellularLocation>
</comment>
<dbReference type="InterPro" id="IPR006187">
    <property type="entry name" value="Claudin"/>
</dbReference>
<keyword evidence="9 11" id="KW-0472">Membrane</keyword>